<dbReference type="Proteomes" id="UP000267145">
    <property type="component" value="Unassembled WGS sequence"/>
</dbReference>
<name>A0A3M9YGB0_9PEZI</name>
<evidence type="ECO:0000313" key="5">
    <source>
        <dbReference type="Proteomes" id="UP000267145"/>
    </source>
</evidence>
<keyword evidence="2" id="KW-1133">Transmembrane helix</keyword>
<proteinExistence type="predicted"/>
<dbReference type="PRINTS" id="PR00160">
    <property type="entry name" value="GLUTAREDOXIN"/>
</dbReference>
<keyword evidence="2" id="KW-0812">Transmembrane</keyword>
<evidence type="ECO:0000256" key="2">
    <source>
        <dbReference type="SAM" id="Phobius"/>
    </source>
</evidence>
<dbReference type="InterPro" id="IPR002109">
    <property type="entry name" value="Glutaredoxin"/>
</dbReference>
<evidence type="ECO:0000256" key="1">
    <source>
        <dbReference type="SAM" id="MobiDB-lite"/>
    </source>
</evidence>
<dbReference type="GO" id="GO:0015038">
    <property type="term" value="F:glutathione disulfide oxidoreductase activity"/>
    <property type="evidence" value="ECO:0007669"/>
    <property type="project" value="TreeGrafter"/>
</dbReference>
<dbReference type="Pfam" id="PF00462">
    <property type="entry name" value="Glutaredoxin"/>
    <property type="match status" value="1"/>
</dbReference>
<dbReference type="Gene3D" id="3.40.30.10">
    <property type="entry name" value="Glutaredoxin"/>
    <property type="match status" value="1"/>
</dbReference>
<dbReference type="PANTHER" id="PTHR45694">
    <property type="entry name" value="GLUTAREDOXIN 2"/>
    <property type="match status" value="1"/>
</dbReference>
<dbReference type="EMBL" id="RBVV01000019">
    <property type="protein sequence ID" value="RNJ59101.1"/>
    <property type="molecule type" value="Genomic_DNA"/>
</dbReference>
<dbReference type="PROSITE" id="PS51354">
    <property type="entry name" value="GLUTAREDOXIN_2"/>
    <property type="match status" value="1"/>
</dbReference>
<gene>
    <name evidence="4" type="ORF">D7B24_003194</name>
</gene>
<dbReference type="AlphaFoldDB" id="A0A3M9YGB0"/>
<organism evidence="4 5">
    <name type="scientific">Verticillium nonalfalfae</name>
    <dbReference type="NCBI Taxonomy" id="1051616"/>
    <lineage>
        <taxon>Eukaryota</taxon>
        <taxon>Fungi</taxon>
        <taxon>Dikarya</taxon>
        <taxon>Ascomycota</taxon>
        <taxon>Pezizomycotina</taxon>
        <taxon>Sordariomycetes</taxon>
        <taxon>Hypocreomycetidae</taxon>
        <taxon>Glomerellales</taxon>
        <taxon>Plectosphaerellaceae</taxon>
        <taxon>Verticillium</taxon>
    </lineage>
</organism>
<dbReference type="InterPro" id="IPR014025">
    <property type="entry name" value="Glutaredoxin_subgr"/>
</dbReference>
<dbReference type="RefSeq" id="XP_028497259.1">
    <property type="nucleotide sequence ID" value="XM_028637387.1"/>
</dbReference>
<dbReference type="PANTHER" id="PTHR45694:SF5">
    <property type="entry name" value="GLUTAREDOXIN 2"/>
    <property type="match status" value="1"/>
</dbReference>
<protein>
    <recommendedName>
        <fullName evidence="3">Glutaredoxin domain-containing protein</fullName>
    </recommendedName>
</protein>
<comment type="caution">
    <text evidence="4">The sequence shown here is derived from an EMBL/GenBank/DDBJ whole genome shotgun (WGS) entry which is preliminary data.</text>
</comment>
<feature type="region of interest" description="Disordered" evidence="1">
    <location>
        <begin position="100"/>
        <end position="152"/>
    </location>
</feature>
<evidence type="ECO:0000259" key="3">
    <source>
        <dbReference type="Pfam" id="PF00462"/>
    </source>
</evidence>
<dbReference type="InterPro" id="IPR011899">
    <property type="entry name" value="Glutaredoxin_euk/vir"/>
</dbReference>
<feature type="domain" description="Glutaredoxin" evidence="3">
    <location>
        <begin position="191"/>
        <end position="254"/>
    </location>
</feature>
<dbReference type="GO" id="GO:0005796">
    <property type="term" value="C:Golgi lumen"/>
    <property type="evidence" value="ECO:0007669"/>
    <property type="project" value="TreeGrafter"/>
</dbReference>
<dbReference type="GO" id="GO:0005801">
    <property type="term" value="C:cis-Golgi network"/>
    <property type="evidence" value="ECO:0007669"/>
    <property type="project" value="TreeGrafter"/>
</dbReference>
<accession>A0A3M9YGB0</accession>
<dbReference type="GO" id="GO:0034599">
    <property type="term" value="P:cellular response to oxidative stress"/>
    <property type="evidence" value="ECO:0007669"/>
    <property type="project" value="TreeGrafter"/>
</dbReference>
<keyword evidence="5" id="KW-1185">Reference proteome</keyword>
<sequence length="298" mass="31779">MPSTRQLRTLVVGVIIGVVFVLFYTSHLRQHEVRDGRTLQDFYHKTVSGLDKKPAGAGSAAGAQAVIKDKDGDGNIDADDEKLAQDMADRLKEAAVKAKEAANKKAPLRPDDPSDIVGIGNSAAGQKKDAAAAAAKDVEKKQAPAKETDEEHAVEVEVNAILKKSPGMSPSPVVFSLDDGHAWAPLLTLSVIIFSKSYCPYSKKAKALLLEKYAIDPAPYVVELDEHPIGKALQDFLAAKTGRSTVPNVLINSVSIGGFDDVHDLDEQQKLVAKIIDLGQKKVTMVQRAAGAAGHKSS</sequence>
<dbReference type="SUPFAM" id="SSF52833">
    <property type="entry name" value="Thioredoxin-like"/>
    <property type="match status" value="1"/>
</dbReference>
<dbReference type="NCBIfam" id="TIGR02180">
    <property type="entry name" value="GRX_euk"/>
    <property type="match status" value="1"/>
</dbReference>
<dbReference type="GO" id="GO:0000324">
    <property type="term" value="C:fungal-type vacuole"/>
    <property type="evidence" value="ECO:0007669"/>
    <property type="project" value="TreeGrafter"/>
</dbReference>
<dbReference type="STRING" id="1051616.A0A3M9YGB0"/>
<dbReference type="InterPro" id="IPR036249">
    <property type="entry name" value="Thioredoxin-like_sf"/>
</dbReference>
<dbReference type="GeneID" id="39606883"/>
<feature type="compositionally biased region" description="Basic and acidic residues" evidence="1">
    <location>
        <begin position="100"/>
        <end position="112"/>
    </location>
</feature>
<evidence type="ECO:0000313" key="4">
    <source>
        <dbReference type="EMBL" id="RNJ59101.1"/>
    </source>
</evidence>
<feature type="compositionally biased region" description="Basic and acidic residues" evidence="1">
    <location>
        <begin position="126"/>
        <end position="152"/>
    </location>
</feature>
<feature type="transmembrane region" description="Helical" evidence="2">
    <location>
        <begin position="7"/>
        <end position="25"/>
    </location>
</feature>
<dbReference type="CDD" id="cd03419">
    <property type="entry name" value="GRX_GRXh_1_2_like"/>
    <property type="match status" value="1"/>
</dbReference>
<keyword evidence="2" id="KW-0472">Membrane</keyword>
<reference evidence="4 5" key="1">
    <citation type="submission" date="2018-10" db="EMBL/GenBank/DDBJ databases">
        <title>Genome sequence of Verticillium nonalfalfae VnAa140.</title>
        <authorList>
            <person name="Stajich J.E."/>
            <person name="Kasson M.T."/>
        </authorList>
    </citation>
    <scope>NUCLEOTIDE SEQUENCE [LARGE SCALE GENOMIC DNA]</scope>
    <source>
        <strain evidence="4 5">VnAa140</strain>
    </source>
</reference>